<feature type="repeat" description="TPR" evidence="3">
    <location>
        <begin position="755"/>
        <end position="788"/>
    </location>
</feature>
<dbReference type="PROSITE" id="PS50005">
    <property type="entry name" value="TPR"/>
    <property type="match status" value="2"/>
</dbReference>
<dbReference type="Proteomes" id="UP000602057">
    <property type="component" value="Unassembled WGS sequence"/>
</dbReference>
<dbReference type="Pfam" id="PF13181">
    <property type="entry name" value="TPR_8"/>
    <property type="match status" value="3"/>
</dbReference>
<sequence>MKTVKAWKEKVVIPTYEVGKPEKYPVFLDKRVYQASCGAVYPHPVIETISDTKVDKEWDAIFIENDYIKIMVLPALGGRIQMAYDKIRERHFVYYNHVIKPALVGLTGPWISGGIEFNWPQHHRPSTYDPTDSYIEENEDGSKTVWVSELERMFRTKGMAGFTLHPDKAYLEIKAHLYNRTPHPQTFLWWANPAVAVNDHYQSVFPPDVNAVFDHGKRDVSEFPIAKGEYYKVDYSPGTDISRYKNIPVPTSYMAITSNYDFVGGYENDSKGGLLHIADHNVSPGKKQWTWGNGDFGQAWDRNLTDTDGPYIELMCGVYTDNQPDFAWMHPYEEKSFKQYFMPYYNVGVVKNATKEALVNLEIVDDKALVKAYVTSEYQNASIILEGKDGKLFEETLDLSPEHGFEKLIELNGAQFDDMKVSVLDNNSKVLVSWTPDKHLSDEIPEPAKAAKAPKDIETVEGLYLQGLHLEQYRHATFSPIDYYEEGLRREPTDVRCNNAMGLLCLRRGQLEKALPYFDKAIETLTRHNPNPYDGEPLFNKGLALNFLGRKDEAYASFFKACWNAQWQDAGYFNLSQIDCFRGDLKKALDLIDRSLIKNWHNHKGRHLKSIILRKLGNTQAASKLVEESLTIDKFNFGALYERYLLSSNEEDLQTFKALIRDYAHNYIEYSLDYALAGQFDEAIAVLNVHTENKSEVYPMVYYFMGWYYDQKGNAEKALEYYQKASQMPDTYCFPNKIEEVLALQAACKANPTDAKAFYYLGNFWYASKQYNEAKTCLEMSVKLDDSFAISHRNLALLYYNKSNQKDEARVHLEKAFELDSSDARLLMELDQLYKKINISVEERLSLLEKHIDLTNSRDDLYLERIALFNMKGDFEKAASLIKQRQFHPWEGGEGKVPFQYLTVQTELAKKFISQGNYEKAIEYLKQAQTYPHNLGEGKLHGTQENDIHYWLGCAFQGLGQEDMANQYFEKASQGLSDPSPAIFYNDQQPDKIFYQGLALQKLGNDKEAAKRFENLLNYGKDHMNDDVKLDYFAISLPDLLIWEEDLNVVNKIHCNYLIGLGLLGLGKQEEASKAFRKVTNEAFHLPANIHANLVLSSTSS</sequence>
<proteinExistence type="predicted"/>
<keyword evidence="1" id="KW-0677">Repeat</keyword>
<dbReference type="InterPro" id="IPR019734">
    <property type="entry name" value="TPR_rpt"/>
</dbReference>
<comment type="caution">
    <text evidence="5">The sequence shown here is derived from an EMBL/GenBank/DDBJ whole genome shotgun (WGS) entry which is preliminary data.</text>
</comment>
<reference evidence="5" key="2">
    <citation type="submission" date="2020-09" db="EMBL/GenBank/DDBJ databases">
        <authorList>
            <person name="Wu Z."/>
        </authorList>
    </citation>
    <scope>NUCLEOTIDE SEQUENCE</scope>
    <source>
        <strain evidence="5">SC17</strain>
    </source>
</reference>
<dbReference type="SMART" id="SM00671">
    <property type="entry name" value="SEL1"/>
    <property type="match status" value="3"/>
</dbReference>
<dbReference type="EMBL" id="JACVXC010000001">
    <property type="protein sequence ID" value="MBD0834811.1"/>
    <property type="molecule type" value="Genomic_DNA"/>
</dbReference>
<dbReference type="SMART" id="SM00028">
    <property type="entry name" value="TPR"/>
    <property type="match status" value="7"/>
</dbReference>
<dbReference type="PANTHER" id="PTHR44943">
    <property type="entry name" value="CELLULOSE SYNTHASE OPERON PROTEIN C"/>
    <property type="match status" value="1"/>
</dbReference>
<keyword evidence="6" id="KW-1185">Reference proteome</keyword>
<reference evidence="5" key="1">
    <citation type="journal article" date="2013" name="Int. J. Syst. Evol. Microbiol.">
        <title>Aestuariibaculum suncheonense gen. nov., sp. nov., a marine bacterium of the family Flavobacteriaceae isolated from a tidal flat and emended descriptions of the genera Gaetbulibacter and Tamlana.</title>
        <authorList>
            <person name="Jeong S.H."/>
            <person name="Park M.S."/>
            <person name="Jin H.M."/>
            <person name="Lee K."/>
            <person name="Park W."/>
            <person name="Jeon C.O."/>
        </authorList>
    </citation>
    <scope>NUCLEOTIDE SEQUENCE</scope>
    <source>
        <strain evidence="5">SC17</strain>
    </source>
</reference>
<evidence type="ECO:0000313" key="6">
    <source>
        <dbReference type="Proteomes" id="UP000602057"/>
    </source>
</evidence>
<protein>
    <submittedName>
        <fullName evidence="5">DUF5107 domain-containing protein</fullName>
    </submittedName>
</protein>
<feature type="domain" description="DUF5107" evidence="4">
    <location>
        <begin position="39"/>
        <end position="340"/>
    </location>
</feature>
<gene>
    <name evidence="5" type="ORF">ICJ84_05145</name>
</gene>
<dbReference type="PANTHER" id="PTHR44943:SF8">
    <property type="entry name" value="TPR REPEAT-CONTAINING PROTEIN MJ0263"/>
    <property type="match status" value="1"/>
</dbReference>
<dbReference type="InterPro" id="IPR033396">
    <property type="entry name" value="DUF5107"/>
</dbReference>
<dbReference type="InterPro" id="IPR006597">
    <property type="entry name" value="Sel1-like"/>
</dbReference>
<feature type="repeat" description="TPR" evidence="3">
    <location>
        <begin position="699"/>
        <end position="732"/>
    </location>
</feature>
<dbReference type="RefSeq" id="WP_188215264.1">
    <property type="nucleotide sequence ID" value="NZ_BAABGH010000018.1"/>
</dbReference>
<dbReference type="Pfam" id="PF17128">
    <property type="entry name" value="DUF5107"/>
    <property type="match status" value="1"/>
</dbReference>
<organism evidence="5 6">
    <name type="scientific">Aestuariibaculum suncheonense</name>
    <dbReference type="NCBI Taxonomy" id="1028745"/>
    <lineage>
        <taxon>Bacteria</taxon>
        <taxon>Pseudomonadati</taxon>
        <taxon>Bacteroidota</taxon>
        <taxon>Flavobacteriia</taxon>
        <taxon>Flavobacteriales</taxon>
        <taxon>Flavobacteriaceae</taxon>
    </lineage>
</organism>
<evidence type="ECO:0000256" key="2">
    <source>
        <dbReference type="ARBA" id="ARBA00022803"/>
    </source>
</evidence>
<evidence type="ECO:0000256" key="1">
    <source>
        <dbReference type="ARBA" id="ARBA00022737"/>
    </source>
</evidence>
<keyword evidence="2 3" id="KW-0802">TPR repeat</keyword>
<dbReference type="AlphaFoldDB" id="A0A8J6UJH8"/>
<dbReference type="InterPro" id="IPR011990">
    <property type="entry name" value="TPR-like_helical_dom_sf"/>
</dbReference>
<evidence type="ECO:0000256" key="3">
    <source>
        <dbReference type="PROSITE-ProRule" id="PRU00339"/>
    </source>
</evidence>
<evidence type="ECO:0000313" key="5">
    <source>
        <dbReference type="EMBL" id="MBD0834811.1"/>
    </source>
</evidence>
<dbReference type="SUPFAM" id="SSF48452">
    <property type="entry name" value="TPR-like"/>
    <property type="match status" value="2"/>
</dbReference>
<name>A0A8J6UJH8_9FLAO</name>
<accession>A0A8J6UJH8</accession>
<dbReference type="InterPro" id="IPR051685">
    <property type="entry name" value="Ycf3/AcsC/BcsC/TPR_MFPF"/>
</dbReference>
<evidence type="ECO:0000259" key="4">
    <source>
        <dbReference type="Pfam" id="PF17128"/>
    </source>
</evidence>
<dbReference type="Gene3D" id="1.25.40.10">
    <property type="entry name" value="Tetratricopeptide repeat domain"/>
    <property type="match status" value="4"/>
</dbReference>